<dbReference type="InterPro" id="IPR003660">
    <property type="entry name" value="HAMP_dom"/>
</dbReference>
<dbReference type="PANTHER" id="PTHR34220">
    <property type="entry name" value="SENSOR HISTIDINE KINASE YPDA"/>
    <property type="match status" value="1"/>
</dbReference>
<dbReference type="Pfam" id="PF06580">
    <property type="entry name" value="His_kinase"/>
    <property type="match status" value="1"/>
</dbReference>
<keyword evidence="6" id="KW-0418">Kinase</keyword>
<name>A0A1M6RC97_9FIRM</name>
<evidence type="ECO:0000256" key="4">
    <source>
        <dbReference type="SAM" id="Phobius"/>
    </source>
</evidence>
<gene>
    <name evidence="6" type="ORF">SAMN02745136_02225</name>
</gene>
<dbReference type="GO" id="GO:0016020">
    <property type="term" value="C:membrane"/>
    <property type="evidence" value="ECO:0007669"/>
    <property type="project" value="UniProtKB-SubCell"/>
</dbReference>
<dbReference type="Gene3D" id="6.10.340.10">
    <property type="match status" value="1"/>
</dbReference>
<evidence type="ECO:0000313" key="6">
    <source>
        <dbReference type="EMBL" id="SHK30056.1"/>
    </source>
</evidence>
<dbReference type="SUPFAM" id="SSF55874">
    <property type="entry name" value="ATPase domain of HSP90 chaperone/DNA topoisomerase II/histidine kinase"/>
    <property type="match status" value="1"/>
</dbReference>
<dbReference type="InterPro" id="IPR010559">
    <property type="entry name" value="Sig_transdc_His_kin_internal"/>
</dbReference>
<protein>
    <submittedName>
        <fullName evidence="6">Two-component system, sensor histidine kinase YesM</fullName>
    </submittedName>
</protein>
<keyword evidence="4" id="KW-1133">Transmembrane helix</keyword>
<dbReference type="Proteomes" id="UP000184386">
    <property type="component" value="Unassembled WGS sequence"/>
</dbReference>
<feature type="domain" description="HAMP" evidence="5">
    <location>
        <begin position="315"/>
        <end position="369"/>
    </location>
</feature>
<proteinExistence type="predicted"/>
<dbReference type="Gene3D" id="3.30.565.10">
    <property type="entry name" value="Histidine kinase-like ATPase, C-terminal domain"/>
    <property type="match status" value="1"/>
</dbReference>
<evidence type="ECO:0000256" key="1">
    <source>
        <dbReference type="ARBA" id="ARBA00004370"/>
    </source>
</evidence>
<dbReference type="InterPro" id="IPR036890">
    <property type="entry name" value="HATPase_C_sf"/>
</dbReference>
<organism evidence="6 7">
    <name type="scientific">Anaerocolumna jejuensis DSM 15929</name>
    <dbReference type="NCBI Taxonomy" id="1121322"/>
    <lineage>
        <taxon>Bacteria</taxon>
        <taxon>Bacillati</taxon>
        <taxon>Bacillota</taxon>
        <taxon>Clostridia</taxon>
        <taxon>Lachnospirales</taxon>
        <taxon>Lachnospiraceae</taxon>
        <taxon>Anaerocolumna</taxon>
    </lineage>
</organism>
<feature type="transmembrane region" description="Helical" evidence="4">
    <location>
        <begin position="295"/>
        <end position="314"/>
    </location>
</feature>
<dbReference type="InterPro" id="IPR050640">
    <property type="entry name" value="Bact_2-comp_sensor_kinase"/>
</dbReference>
<keyword evidence="7" id="KW-1185">Reference proteome</keyword>
<dbReference type="STRING" id="1121322.SAMN02745136_02225"/>
<keyword evidence="2" id="KW-0597">Phosphoprotein</keyword>
<dbReference type="RefSeq" id="WP_073275761.1">
    <property type="nucleotide sequence ID" value="NZ_FRAC01000010.1"/>
</dbReference>
<comment type="subcellular location">
    <subcellularLocation>
        <location evidence="1">Membrane</location>
    </subcellularLocation>
</comment>
<evidence type="ECO:0000256" key="2">
    <source>
        <dbReference type="ARBA" id="ARBA00022553"/>
    </source>
</evidence>
<evidence type="ECO:0000256" key="3">
    <source>
        <dbReference type="ARBA" id="ARBA00022679"/>
    </source>
</evidence>
<sequence>MKISSPFLSFRNLPLKYKLIFITLLVSLVISWESITGLQHVINNSNKLIYEQTANSMGYLSKEIANALDTAESISLSISVNQTLQKNIYILNNSSYLNIRSAAQKEILKVIYTNFNADVIATSVLPEASDRIVWGQNSSPESPEIIAAAKKLAREKNGSPGWLSSGRKDGSILCVRQINRIKALSLEPLGIVMIRVNLNRIVRETARRVMGTPSYTINIHDGNVLLYPSELVESIAVFPPPLENETNTYSIQKFADNRYFVTRIPIVTSSVNWSLTLGVPYDDLFYSVKEAKTTYIIRIITALILTVFLSGLLFREISVQFNYLLEKMRRVRSGNLEPYPFPKKNQQDELGQLNQYFDQMTADFKKVIDDNYVKELLLTQTQLKSLEQQINPHFLYNSLDTIHWFANRSGEKNISVIVQALGNLLRSSLSDKQDLIPLEEEIKVLENYLLIQKIRFPDTLSVSLEIPEETLAFLIPKMSIQPLVENAVIYGLDENIDGCHIIIRAELRQDFLHVEVENNGSEINEDILELLKEQKVAAKRNGVGLTNIDSRIKLLFDASYGLQFKNGKNSVTVFFDIPARTE</sequence>
<dbReference type="EMBL" id="FRAC01000010">
    <property type="protein sequence ID" value="SHK30056.1"/>
    <property type="molecule type" value="Genomic_DNA"/>
</dbReference>
<dbReference type="PROSITE" id="PS50885">
    <property type="entry name" value="HAMP"/>
    <property type="match status" value="1"/>
</dbReference>
<accession>A0A1M6RC97</accession>
<dbReference type="OrthoDB" id="9809348at2"/>
<evidence type="ECO:0000313" key="7">
    <source>
        <dbReference type="Proteomes" id="UP000184386"/>
    </source>
</evidence>
<keyword evidence="4" id="KW-0472">Membrane</keyword>
<dbReference type="AlphaFoldDB" id="A0A1M6RC97"/>
<keyword evidence="4" id="KW-0812">Transmembrane</keyword>
<keyword evidence="3" id="KW-0808">Transferase</keyword>
<dbReference type="PANTHER" id="PTHR34220:SF7">
    <property type="entry name" value="SENSOR HISTIDINE KINASE YPDA"/>
    <property type="match status" value="1"/>
</dbReference>
<dbReference type="GO" id="GO:0000155">
    <property type="term" value="F:phosphorelay sensor kinase activity"/>
    <property type="evidence" value="ECO:0007669"/>
    <property type="project" value="InterPro"/>
</dbReference>
<evidence type="ECO:0000259" key="5">
    <source>
        <dbReference type="PROSITE" id="PS50885"/>
    </source>
</evidence>
<reference evidence="6 7" key="1">
    <citation type="submission" date="2016-11" db="EMBL/GenBank/DDBJ databases">
        <authorList>
            <person name="Jaros S."/>
            <person name="Januszkiewicz K."/>
            <person name="Wedrychowicz H."/>
        </authorList>
    </citation>
    <scope>NUCLEOTIDE SEQUENCE [LARGE SCALE GENOMIC DNA]</scope>
    <source>
        <strain evidence="6 7">DSM 15929</strain>
    </source>
</reference>